<evidence type="ECO:0000313" key="3">
    <source>
        <dbReference type="EMBL" id="BDR91180.1"/>
    </source>
</evidence>
<evidence type="ECO:0000256" key="1">
    <source>
        <dbReference type="ARBA" id="ARBA00023235"/>
    </source>
</evidence>
<reference evidence="6" key="3">
    <citation type="submission" date="2022-09" db="EMBL/GenBank/DDBJ databases">
        <title>Complete genome sequence of Vulcanisaeta souniana.</title>
        <authorList>
            <person name="Kato S."/>
            <person name="Itoh T."/>
            <person name="Ohkuma M."/>
        </authorList>
    </citation>
    <scope>NUCLEOTIDE SEQUENCE [LARGE SCALE GENOMIC DNA]</scope>
    <source>
        <strain evidence="6">JCM 11219</strain>
    </source>
</reference>
<dbReference type="OrthoDB" id="26618at2157"/>
<protein>
    <recommendedName>
        <fullName evidence="7">Fucose isomerase</fullName>
    </recommendedName>
</protein>
<dbReference type="RefSeq" id="WP_188603623.1">
    <property type="nucleotide sequence ID" value="NZ_AP026830.1"/>
</dbReference>
<reference evidence="3" key="4">
    <citation type="journal article" date="2023" name="Microbiol. Resour. Announc.">
        <title>Complete Genome Sequence of Vulcanisaeta souniana Strain IC-059, a Hyperthermophilic Archaeon Isolated from Hot Spring Water in Japan.</title>
        <authorList>
            <person name="Kato S."/>
            <person name="Itoh T."/>
            <person name="Wu L."/>
            <person name="Ma J."/>
            <person name="Ohkuma M."/>
        </authorList>
    </citation>
    <scope>NUCLEOTIDE SEQUENCE</scope>
    <source>
        <strain evidence="3">JCM 11219</strain>
    </source>
</reference>
<dbReference type="PANTHER" id="PTHR36120:SF2">
    <property type="entry name" value="FUCOSE ISOMERASE"/>
    <property type="match status" value="1"/>
</dbReference>
<keyword evidence="6" id="KW-1185">Reference proteome</keyword>
<organism evidence="4 5">
    <name type="scientific">Vulcanisaeta souniana JCM 11219</name>
    <dbReference type="NCBI Taxonomy" id="1293586"/>
    <lineage>
        <taxon>Archaea</taxon>
        <taxon>Thermoproteota</taxon>
        <taxon>Thermoprotei</taxon>
        <taxon>Thermoproteales</taxon>
        <taxon>Thermoproteaceae</taxon>
        <taxon>Vulcanisaeta</taxon>
    </lineage>
</organism>
<sequence length="393" mass="43167">MRRIIVLGFVSSLHRDRVPAVRGIDRIVTSTDELRGLDINNAFVTALILSGGVSRLVREFAEDYGLRRLLLVSHPDFNSLASALDAKAILSEIGIDSGILHLDDLSGIDYALRVTRAIASILGVRVALLGVGAKDNVAKAFEDRVEARVDTIPMENLEELINNADEKIATEFMNHTKGRVKFEVSDEKLRNVGEIYAAMRSLYGKYDALAINCFPYLVKHRVTPCLALARLNEEGLIAACEADLRALFSMIIARELTGYSGWIANTNRIEGSRVTMAHCTIALNMVSNARAVTHFESGFSYGLTGKLLFNEVTGVSVSSDFRRMGIFNAKVIESGLLSDRMCRTQAVLDLGINSSVILRLAPYNHHVIIPGNVTRELETIASVLGMEVVKYTP</sequence>
<reference evidence="4" key="2">
    <citation type="submission" date="2020-09" db="EMBL/GenBank/DDBJ databases">
        <authorList>
            <person name="Sun Q."/>
            <person name="Ohkuma M."/>
        </authorList>
    </citation>
    <scope>NUCLEOTIDE SEQUENCE</scope>
    <source>
        <strain evidence="4">JCM 11219</strain>
    </source>
</reference>
<dbReference type="Proteomes" id="UP000657075">
    <property type="component" value="Unassembled WGS sequence"/>
</dbReference>
<evidence type="ECO:0000313" key="4">
    <source>
        <dbReference type="EMBL" id="GGI81512.1"/>
    </source>
</evidence>
<dbReference type="GO" id="GO:0005996">
    <property type="term" value="P:monosaccharide metabolic process"/>
    <property type="evidence" value="ECO:0007669"/>
    <property type="project" value="InterPro"/>
</dbReference>
<evidence type="ECO:0000313" key="5">
    <source>
        <dbReference type="Proteomes" id="UP000657075"/>
    </source>
</evidence>
<dbReference type="Proteomes" id="UP001060771">
    <property type="component" value="Chromosome"/>
</dbReference>
<name>A0A830EKT2_9CREN</name>
<dbReference type="EMBL" id="AP026830">
    <property type="protein sequence ID" value="BDR91180.1"/>
    <property type="molecule type" value="Genomic_DNA"/>
</dbReference>
<accession>A0A830EKT2</accession>
<evidence type="ECO:0000256" key="2">
    <source>
        <dbReference type="ARBA" id="ARBA00023277"/>
    </source>
</evidence>
<evidence type="ECO:0000313" key="6">
    <source>
        <dbReference type="Proteomes" id="UP001060771"/>
    </source>
</evidence>
<dbReference type="AlphaFoldDB" id="A0A830EKT2"/>
<dbReference type="SUPFAM" id="SSF53743">
    <property type="entry name" value="FucI/AraA N-terminal and middle domains"/>
    <property type="match status" value="1"/>
</dbReference>
<keyword evidence="2" id="KW-0119">Carbohydrate metabolism</keyword>
<keyword evidence="1" id="KW-0413">Isomerase</keyword>
<dbReference type="PANTHER" id="PTHR36120">
    <property type="entry name" value="FUCOSE ISOMERASE"/>
    <property type="match status" value="1"/>
</dbReference>
<gene>
    <name evidence="4" type="ORF">GCM10007112_17770</name>
    <name evidence="3" type="ORF">Vsou_02730</name>
</gene>
<evidence type="ECO:0008006" key="7">
    <source>
        <dbReference type="Google" id="ProtNLM"/>
    </source>
</evidence>
<proteinExistence type="predicted"/>
<dbReference type="InterPro" id="IPR009015">
    <property type="entry name" value="Fucose_isomerase_N/cen_sf"/>
</dbReference>
<dbReference type="GO" id="GO:0016861">
    <property type="term" value="F:intramolecular oxidoreductase activity, interconverting aldoses and ketoses"/>
    <property type="evidence" value="ECO:0007669"/>
    <property type="project" value="InterPro"/>
</dbReference>
<dbReference type="GeneID" id="76205824"/>
<reference evidence="4" key="1">
    <citation type="journal article" date="2014" name="Int. J. Syst. Evol. Microbiol.">
        <title>Complete genome sequence of Corynebacterium casei LMG S-19264T (=DSM 44701T), isolated from a smear-ripened cheese.</title>
        <authorList>
            <consortium name="US DOE Joint Genome Institute (JGI-PGF)"/>
            <person name="Walter F."/>
            <person name="Albersmeier A."/>
            <person name="Kalinowski J."/>
            <person name="Ruckert C."/>
        </authorList>
    </citation>
    <scope>NUCLEOTIDE SEQUENCE</scope>
    <source>
        <strain evidence="4">JCM 11219</strain>
    </source>
</reference>
<dbReference type="EMBL" id="BMNM01000007">
    <property type="protein sequence ID" value="GGI81512.1"/>
    <property type="molecule type" value="Genomic_DNA"/>
</dbReference>
<dbReference type="GO" id="GO:0005737">
    <property type="term" value="C:cytoplasm"/>
    <property type="evidence" value="ECO:0007669"/>
    <property type="project" value="InterPro"/>
</dbReference>